<dbReference type="OrthoDB" id="796548at2"/>
<keyword evidence="2" id="KW-0238">DNA-binding</keyword>
<dbReference type="InterPro" id="IPR036286">
    <property type="entry name" value="LexA/Signal_pep-like_sf"/>
</dbReference>
<dbReference type="GO" id="GO:0003677">
    <property type="term" value="F:DNA binding"/>
    <property type="evidence" value="ECO:0007669"/>
    <property type="project" value="UniProtKB-KW"/>
</dbReference>
<evidence type="ECO:0000259" key="4">
    <source>
        <dbReference type="Pfam" id="PF00717"/>
    </source>
</evidence>
<evidence type="ECO:0000259" key="5">
    <source>
        <dbReference type="Pfam" id="PF07022"/>
    </source>
</evidence>
<dbReference type="Pfam" id="PF07022">
    <property type="entry name" value="Phage_CI_repr"/>
    <property type="match status" value="1"/>
</dbReference>
<keyword evidence="1" id="KW-0805">Transcription regulation</keyword>
<dbReference type="CDD" id="cd06462">
    <property type="entry name" value="Peptidase_S24_S26"/>
    <property type="match status" value="1"/>
</dbReference>
<evidence type="ECO:0000313" key="6">
    <source>
        <dbReference type="EMBL" id="KIO75962.1"/>
    </source>
</evidence>
<dbReference type="PANTHER" id="PTHR40661:SF1">
    <property type="entry name" value="HTH CRO_C1-TYPE DOMAIN-CONTAINING PROTEIN"/>
    <property type="match status" value="1"/>
</dbReference>
<evidence type="ECO:0000256" key="3">
    <source>
        <dbReference type="ARBA" id="ARBA00023163"/>
    </source>
</evidence>
<keyword evidence="3" id="KW-0804">Transcription</keyword>
<dbReference type="RefSeq" id="WP_041883978.1">
    <property type="nucleotide sequence ID" value="NZ_CP157278.1"/>
</dbReference>
<dbReference type="EMBL" id="JXRA01000078">
    <property type="protein sequence ID" value="KIO75962.1"/>
    <property type="molecule type" value="Genomic_DNA"/>
</dbReference>
<name>A0A0D0GF85_9SPHI</name>
<protein>
    <recommendedName>
        <fullName evidence="8">Peptidase S24/S26A/S26B/S26C domain-containing protein</fullName>
    </recommendedName>
</protein>
<dbReference type="Proteomes" id="UP000032049">
    <property type="component" value="Unassembled WGS sequence"/>
</dbReference>
<sequence length="230" mass="26519">MKEASGKSQILSQIKSHYNFKNDAEFARYLDIKPNTLSNWHSRNTIDYELIVTKCVDIDANWLLTGQGEMLKSEGQEVSVRKLRTDLLMDTQNIPLYDVQASAGVIELLGKNRLKQVPIDYIRIPKLPKCDGALYITGDSMYPLLKSGDIVMYKEIKDIAHNIIWGEMYLTYLEHNGDEFFFTKYLQRSEKEGYVRFVSQNQHHQSIEFPLHAIKALAMVKASIRINSQL</sequence>
<evidence type="ECO:0008006" key="8">
    <source>
        <dbReference type="Google" id="ProtNLM"/>
    </source>
</evidence>
<comment type="caution">
    <text evidence="6">The sequence shown here is derived from an EMBL/GenBank/DDBJ whole genome shotgun (WGS) entry which is preliminary data.</text>
</comment>
<dbReference type="InterPro" id="IPR015927">
    <property type="entry name" value="Peptidase_S24_S26A/B/C"/>
</dbReference>
<dbReference type="InterPro" id="IPR010744">
    <property type="entry name" value="Phage_CI_N"/>
</dbReference>
<dbReference type="GO" id="GO:0045892">
    <property type="term" value="P:negative regulation of DNA-templated transcription"/>
    <property type="evidence" value="ECO:0007669"/>
    <property type="project" value="InterPro"/>
</dbReference>
<dbReference type="InterPro" id="IPR010982">
    <property type="entry name" value="Lambda_DNA-bd_dom_sf"/>
</dbReference>
<feature type="domain" description="Peptidase S24/S26A/S26B/S26C" evidence="4">
    <location>
        <begin position="95"/>
        <end position="216"/>
    </location>
</feature>
<accession>A0A0D0GF85</accession>
<dbReference type="Gene3D" id="2.10.109.10">
    <property type="entry name" value="Umud Fragment, subunit A"/>
    <property type="match status" value="1"/>
</dbReference>
<proteinExistence type="predicted"/>
<evidence type="ECO:0000256" key="2">
    <source>
        <dbReference type="ARBA" id="ARBA00023125"/>
    </source>
</evidence>
<dbReference type="SUPFAM" id="SSF51306">
    <property type="entry name" value="LexA/Signal peptidase"/>
    <property type="match status" value="1"/>
</dbReference>
<dbReference type="Gene3D" id="1.10.260.40">
    <property type="entry name" value="lambda repressor-like DNA-binding domains"/>
    <property type="match status" value="1"/>
</dbReference>
<dbReference type="Pfam" id="PF00717">
    <property type="entry name" value="Peptidase_S24"/>
    <property type="match status" value="1"/>
</dbReference>
<evidence type="ECO:0000256" key="1">
    <source>
        <dbReference type="ARBA" id="ARBA00023015"/>
    </source>
</evidence>
<evidence type="ECO:0000313" key="7">
    <source>
        <dbReference type="Proteomes" id="UP000032049"/>
    </source>
</evidence>
<keyword evidence="7" id="KW-1185">Reference proteome</keyword>
<gene>
    <name evidence="6" type="ORF">TH53_18035</name>
</gene>
<feature type="domain" description="Bacteriophage CI repressor N-terminal" evidence="5">
    <location>
        <begin position="10"/>
        <end position="70"/>
    </location>
</feature>
<dbReference type="PANTHER" id="PTHR40661">
    <property type="match status" value="1"/>
</dbReference>
<organism evidence="6 7">
    <name type="scientific">Pedobacter lusitanus</name>
    <dbReference type="NCBI Taxonomy" id="1503925"/>
    <lineage>
        <taxon>Bacteria</taxon>
        <taxon>Pseudomonadati</taxon>
        <taxon>Bacteroidota</taxon>
        <taxon>Sphingobacteriia</taxon>
        <taxon>Sphingobacteriales</taxon>
        <taxon>Sphingobacteriaceae</taxon>
        <taxon>Pedobacter</taxon>
    </lineage>
</organism>
<reference evidence="6 7" key="1">
    <citation type="submission" date="2015-01" db="EMBL/GenBank/DDBJ databases">
        <title>Draft genome sequence of Pedobacter sp. NL19 isolated from sludge of an effluent treatment pond in an abandoned uranium mine.</title>
        <authorList>
            <person name="Santos T."/>
            <person name="Caetano T."/>
            <person name="Covas C."/>
            <person name="Cruz A."/>
            <person name="Mendo S."/>
        </authorList>
    </citation>
    <scope>NUCLEOTIDE SEQUENCE [LARGE SCALE GENOMIC DNA]</scope>
    <source>
        <strain evidence="6 7">NL19</strain>
    </source>
</reference>
<dbReference type="AlphaFoldDB" id="A0A0D0GF85"/>
<dbReference type="STRING" id="1503925.TH53_18035"/>